<proteinExistence type="predicted"/>
<accession>A0A8J3H6F4</accession>
<reference evidence="3" key="2">
    <citation type="submission" date="2020-09" db="EMBL/GenBank/DDBJ databases">
        <authorList>
            <person name="Sun Q."/>
            <person name="Zhou Y."/>
        </authorList>
    </citation>
    <scope>NUCLEOTIDE SEQUENCE</scope>
    <source>
        <strain evidence="3">CGMCC 1.7081</strain>
    </source>
</reference>
<sequence>MTRIAFYAPMKPPEDPTPSGDREMARNLIAAIGAKGARVDVVSTLKLHEKAGDPARQRTLHQQAKSEVARLTQDLGRDRPALWVTYHNYYKAPDLIGPAVCAALKLPYVQLESTRARKRLTGPWADFARAAEAACDAAQVIFYLTANDLITLERHRAPGQRLIPLPPFLPTDTLPPASACEGPMLTAGMMRAGDKLASYTILAETLGYLRSDWQLDIAGDGPARAEVTALMARFGDRVRFLGQLDRKALTKAYAHAGLFVWPGVNEAFGMVYLEAQAAGLPVVAQDRPGVRDVLLPGDYPTPEAGPEALARTLGHLLDDPALRRARGAEARAMIARTHLQPAATDCFWSAVAPLLDAPA</sequence>
<dbReference type="PANTHER" id="PTHR45947">
    <property type="entry name" value="SULFOQUINOVOSYL TRANSFERASE SQD2"/>
    <property type="match status" value="1"/>
</dbReference>
<dbReference type="Gene3D" id="3.40.50.2000">
    <property type="entry name" value="Glycogen Phosphorylase B"/>
    <property type="match status" value="2"/>
</dbReference>
<protein>
    <submittedName>
        <fullName evidence="3">Glycosyl transferase</fullName>
    </submittedName>
</protein>
<feature type="domain" description="Glycosyl transferase family 1" evidence="2">
    <location>
        <begin position="209"/>
        <end position="332"/>
    </location>
</feature>
<evidence type="ECO:0000256" key="1">
    <source>
        <dbReference type="SAM" id="MobiDB-lite"/>
    </source>
</evidence>
<gene>
    <name evidence="3" type="ORF">GCM10010961_24280</name>
</gene>
<keyword evidence="3" id="KW-0808">Transferase</keyword>
<dbReference type="SUPFAM" id="SSF53756">
    <property type="entry name" value="UDP-Glycosyltransferase/glycogen phosphorylase"/>
    <property type="match status" value="1"/>
</dbReference>
<dbReference type="GO" id="GO:0016757">
    <property type="term" value="F:glycosyltransferase activity"/>
    <property type="evidence" value="ECO:0007669"/>
    <property type="project" value="InterPro"/>
</dbReference>
<evidence type="ECO:0000313" key="4">
    <source>
        <dbReference type="Proteomes" id="UP000611500"/>
    </source>
</evidence>
<dbReference type="Proteomes" id="UP000611500">
    <property type="component" value="Unassembled WGS sequence"/>
</dbReference>
<evidence type="ECO:0000259" key="2">
    <source>
        <dbReference type="Pfam" id="PF00534"/>
    </source>
</evidence>
<dbReference type="InterPro" id="IPR001296">
    <property type="entry name" value="Glyco_trans_1"/>
</dbReference>
<dbReference type="AlphaFoldDB" id="A0A8J3H6F4"/>
<dbReference type="Pfam" id="PF00534">
    <property type="entry name" value="Glycos_transf_1"/>
    <property type="match status" value="1"/>
</dbReference>
<reference evidence="3" key="1">
    <citation type="journal article" date="2014" name="Int. J. Syst. Evol. Microbiol.">
        <title>Complete genome sequence of Corynebacterium casei LMG S-19264T (=DSM 44701T), isolated from a smear-ripened cheese.</title>
        <authorList>
            <consortium name="US DOE Joint Genome Institute (JGI-PGF)"/>
            <person name="Walter F."/>
            <person name="Albersmeier A."/>
            <person name="Kalinowski J."/>
            <person name="Ruckert C."/>
        </authorList>
    </citation>
    <scope>NUCLEOTIDE SEQUENCE</scope>
    <source>
        <strain evidence="3">CGMCC 1.7081</strain>
    </source>
</reference>
<name>A0A8J3H6F4_9RHOB</name>
<dbReference type="RefSeq" id="WP_028093822.1">
    <property type="nucleotide sequence ID" value="NZ_BNAP01000009.1"/>
</dbReference>
<dbReference type="InterPro" id="IPR050194">
    <property type="entry name" value="Glycosyltransferase_grp1"/>
</dbReference>
<feature type="region of interest" description="Disordered" evidence="1">
    <location>
        <begin position="1"/>
        <end position="20"/>
    </location>
</feature>
<organism evidence="3 4">
    <name type="scientific">Pseudodonghicola xiamenensis</name>
    <dbReference type="NCBI Taxonomy" id="337702"/>
    <lineage>
        <taxon>Bacteria</taxon>
        <taxon>Pseudomonadati</taxon>
        <taxon>Pseudomonadota</taxon>
        <taxon>Alphaproteobacteria</taxon>
        <taxon>Rhodobacterales</taxon>
        <taxon>Paracoccaceae</taxon>
        <taxon>Pseudodonghicola</taxon>
    </lineage>
</organism>
<dbReference type="PANTHER" id="PTHR45947:SF14">
    <property type="entry name" value="SLL1723 PROTEIN"/>
    <property type="match status" value="1"/>
</dbReference>
<keyword evidence="4" id="KW-1185">Reference proteome</keyword>
<dbReference type="EMBL" id="BNAP01000009">
    <property type="protein sequence ID" value="GHG92339.1"/>
    <property type="molecule type" value="Genomic_DNA"/>
</dbReference>
<comment type="caution">
    <text evidence="3">The sequence shown here is derived from an EMBL/GenBank/DDBJ whole genome shotgun (WGS) entry which is preliminary data.</text>
</comment>
<dbReference type="CDD" id="cd03801">
    <property type="entry name" value="GT4_PimA-like"/>
    <property type="match status" value="1"/>
</dbReference>
<evidence type="ECO:0000313" key="3">
    <source>
        <dbReference type="EMBL" id="GHG92339.1"/>
    </source>
</evidence>